<proteinExistence type="predicted"/>
<sequence length="60" mass="7097">MEWFIKCIKNYAVFKGRAIRSEFWYFVLFSFILQSAFLLIDIIIGWEIGRVNGIPVLPLL</sequence>
<name>A0A382VR82_9ZZZZ</name>
<gene>
    <name evidence="2" type="ORF">METZ01_LOCUS401857</name>
</gene>
<dbReference type="Pfam" id="PF05656">
    <property type="entry name" value="DUF805"/>
    <property type="match status" value="1"/>
</dbReference>
<keyword evidence="1" id="KW-0812">Transmembrane</keyword>
<dbReference type="EMBL" id="UINC01153987">
    <property type="protein sequence ID" value="SVD49003.1"/>
    <property type="molecule type" value="Genomic_DNA"/>
</dbReference>
<organism evidence="2">
    <name type="scientific">marine metagenome</name>
    <dbReference type="NCBI Taxonomy" id="408172"/>
    <lineage>
        <taxon>unclassified sequences</taxon>
        <taxon>metagenomes</taxon>
        <taxon>ecological metagenomes</taxon>
    </lineage>
</organism>
<protein>
    <recommendedName>
        <fullName evidence="3">DUF805 domain-containing protein</fullName>
    </recommendedName>
</protein>
<keyword evidence="1" id="KW-1133">Transmembrane helix</keyword>
<evidence type="ECO:0008006" key="3">
    <source>
        <dbReference type="Google" id="ProtNLM"/>
    </source>
</evidence>
<feature type="non-terminal residue" evidence="2">
    <location>
        <position position="60"/>
    </location>
</feature>
<dbReference type="AlphaFoldDB" id="A0A382VR82"/>
<evidence type="ECO:0000256" key="1">
    <source>
        <dbReference type="SAM" id="Phobius"/>
    </source>
</evidence>
<dbReference type="InterPro" id="IPR008523">
    <property type="entry name" value="DUF805"/>
</dbReference>
<accession>A0A382VR82</accession>
<evidence type="ECO:0000313" key="2">
    <source>
        <dbReference type="EMBL" id="SVD49003.1"/>
    </source>
</evidence>
<feature type="transmembrane region" description="Helical" evidence="1">
    <location>
        <begin position="23"/>
        <end position="46"/>
    </location>
</feature>
<dbReference type="GO" id="GO:0016020">
    <property type="term" value="C:membrane"/>
    <property type="evidence" value="ECO:0007669"/>
    <property type="project" value="InterPro"/>
</dbReference>
<keyword evidence="1" id="KW-0472">Membrane</keyword>
<reference evidence="2" key="1">
    <citation type="submission" date="2018-05" db="EMBL/GenBank/DDBJ databases">
        <authorList>
            <person name="Lanie J.A."/>
            <person name="Ng W.-L."/>
            <person name="Kazmierczak K.M."/>
            <person name="Andrzejewski T.M."/>
            <person name="Davidsen T.M."/>
            <person name="Wayne K.J."/>
            <person name="Tettelin H."/>
            <person name="Glass J.I."/>
            <person name="Rusch D."/>
            <person name="Podicherti R."/>
            <person name="Tsui H.-C.T."/>
            <person name="Winkler M.E."/>
        </authorList>
    </citation>
    <scope>NUCLEOTIDE SEQUENCE</scope>
</reference>